<dbReference type="GO" id="GO:0016829">
    <property type="term" value="F:lyase activity"/>
    <property type="evidence" value="ECO:0007669"/>
    <property type="project" value="UniProtKB-KW"/>
</dbReference>
<dbReference type="InterPro" id="IPR012334">
    <property type="entry name" value="Pectin_lyas_fold"/>
</dbReference>
<dbReference type="SMART" id="SM00710">
    <property type="entry name" value="PbH1"/>
    <property type="match status" value="7"/>
</dbReference>
<dbReference type="InterPro" id="IPR051550">
    <property type="entry name" value="SCF-Subunits/Alg-Epimerases"/>
</dbReference>
<accession>A0A0V0QVZ2</accession>
<dbReference type="OrthoDB" id="427974at2759"/>
<name>A0A0V0QVZ2_PSEPJ</name>
<dbReference type="InterPro" id="IPR022441">
    <property type="entry name" value="Para_beta_helix_rpt-2"/>
</dbReference>
<dbReference type="OMA" id="NTARGNN"/>
<evidence type="ECO:0000256" key="2">
    <source>
        <dbReference type="ARBA" id="ARBA00022737"/>
    </source>
</evidence>
<evidence type="ECO:0000256" key="1">
    <source>
        <dbReference type="ARBA" id="ARBA00004906"/>
    </source>
</evidence>
<dbReference type="InterPro" id="IPR011050">
    <property type="entry name" value="Pectin_lyase_fold/virulence"/>
</dbReference>
<feature type="domain" description="Right handed beta helix" evidence="4">
    <location>
        <begin position="84"/>
        <end position="222"/>
    </location>
</feature>
<dbReference type="PANTHER" id="PTHR22990:SF15">
    <property type="entry name" value="F-BOX ONLY PROTEIN 10"/>
    <property type="match status" value="1"/>
</dbReference>
<dbReference type="Proteomes" id="UP000054937">
    <property type="component" value="Unassembled WGS sequence"/>
</dbReference>
<keyword evidence="5" id="KW-0456">Lyase</keyword>
<dbReference type="GO" id="GO:0006511">
    <property type="term" value="P:ubiquitin-dependent protein catabolic process"/>
    <property type="evidence" value="ECO:0007669"/>
    <property type="project" value="TreeGrafter"/>
</dbReference>
<reference evidence="5 6" key="1">
    <citation type="journal article" date="2015" name="Sci. Rep.">
        <title>Genome of the facultative scuticociliatosis pathogen Pseudocohnilembus persalinus provides insight into its virulence through horizontal gene transfer.</title>
        <authorList>
            <person name="Xiong J."/>
            <person name="Wang G."/>
            <person name="Cheng J."/>
            <person name="Tian M."/>
            <person name="Pan X."/>
            <person name="Warren A."/>
            <person name="Jiang C."/>
            <person name="Yuan D."/>
            <person name="Miao W."/>
        </authorList>
    </citation>
    <scope>NUCLEOTIDE SEQUENCE [LARGE SCALE GENOMIC DNA]</scope>
    <source>
        <strain evidence="5">36N120E</strain>
    </source>
</reference>
<dbReference type="InterPro" id="IPR006626">
    <property type="entry name" value="PbH1"/>
</dbReference>
<dbReference type="InterPro" id="IPR039448">
    <property type="entry name" value="Beta_helix"/>
</dbReference>
<proteinExistence type="predicted"/>
<dbReference type="AlphaFoldDB" id="A0A0V0QVZ2"/>
<comment type="caution">
    <text evidence="5">The sequence shown here is derived from an EMBL/GenBank/DDBJ whole genome shotgun (WGS) entry which is preliminary data.</text>
</comment>
<evidence type="ECO:0000313" key="5">
    <source>
        <dbReference type="EMBL" id="KRX06053.1"/>
    </source>
</evidence>
<dbReference type="Gene3D" id="2.160.20.10">
    <property type="entry name" value="Single-stranded right-handed beta-helix, Pectin lyase-like"/>
    <property type="match status" value="2"/>
</dbReference>
<dbReference type="EMBL" id="LDAU01000102">
    <property type="protein sequence ID" value="KRX06053.1"/>
    <property type="molecule type" value="Genomic_DNA"/>
</dbReference>
<gene>
    <name evidence="5" type="ORF">PPERSA_01131</name>
</gene>
<keyword evidence="6" id="KW-1185">Reference proteome</keyword>
<organism evidence="5 6">
    <name type="scientific">Pseudocohnilembus persalinus</name>
    <name type="common">Ciliate</name>
    <dbReference type="NCBI Taxonomy" id="266149"/>
    <lineage>
        <taxon>Eukaryota</taxon>
        <taxon>Sar</taxon>
        <taxon>Alveolata</taxon>
        <taxon>Ciliophora</taxon>
        <taxon>Intramacronucleata</taxon>
        <taxon>Oligohymenophorea</taxon>
        <taxon>Scuticociliatia</taxon>
        <taxon>Philasterida</taxon>
        <taxon>Pseudocohnilembidae</taxon>
        <taxon>Pseudocohnilembus</taxon>
    </lineage>
</organism>
<sequence length="318" mass="35334">MGGMSIQGADAQFLIGQNEIRFNNNYGIQIGIGNKSQIINNEIMQNKCGIEIISAEPYIQGNVIEKNLTNGILASTYDNVRCDGKIVSNVSISQNRENGIMCIGNNNYIQILENNDISYNKKAGLKISEYAHVFVEKNIISKNLGQGILIQETSSGIIENNVIQENIKANIALGGQNSQNSLIINNKIIGGRCEGIFMINACECFIIRNCIEKNNDGIIMITSVPLVQNNIIVYNKNHGIMLMKDSRPQIIQNNIGDNGNVGLYIRDKSCGNIDKNQVQYNSIDLVQEKKHIFLYDLLGNNVIIGEKRIPSNYQCNIF</sequence>
<evidence type="ECO:0000313" key="6">
    <source>
        <dbReference type="Proteomes" id="UP000054937"/>
    </source>
</evidence>
<dbReference type="InParanoid" id="A0A0V0QVZ2"/>
<comment type="pathway">
    <text evidence="1">Protein modification; protein ubiquitination.</text>
</comment>
<evidence type="ECO:0000259" key="4">
    <source>
        <dbReference type="Pfam" id="PF13229"/>
    </source>
</evidence>
<dbReference type="SUPFAM" id="SSF51126">
    <property type="entry name" value="Pectin lyase-like"/>
    <property type="match status" value="1"/>
</dbReference>
<dbReference type="PANTHER" id="PTHR22990">
    <property type="entry name" value="F-BOX ONLY PROTEIN"/>
    <property type="match status" value="1"/>
</dbReference>
<keyword evidence="2" id="KW-0677">Repeat</keyword>
<evidence type="ECO:0000256" key="3">
    <source>
        <dbReference type="ARBA" id="ARBA00022786"/>
    </source>
</evidence>
<protein>
    <submittedName>
        <fullName evidence="5">Pectin lyase fold/virulence factor</fullName>
    </submittedName>
</protein>
<dbReference type="Pfam" id="PF13229">
    <property type="entry name" value="Beta_helix"/>
    <property type="match status" value="1"/>
</dbReference>
<dbReference type="NCBIfam" id="TIGR03804">
    <property type="entry name" value="para_beta_helix"/>
    <property type="match status" value="2"/>
</dbReference>
<keyword evidence="3" id="KW-0833">Ubl conjugation pathway</keyword>